<dbReference type="SMART" id="SM00239">
    <property type="entry name" value="C2"/>
    <property type="match status" value="2"/>
</dbReference>
<reference evidence="10 12" key="2">
    <citation type="journal article" date="2013" name="Nature">
        <title>Insights into bilaterian evolution from three spiralian genomes.</title>
        <authorList>
            <person name="Simakov O."/>
            <person name="Marletaz F."/>
            <person name="Cho S.J."/>
            <person name="Edsinger-Gonzales E."/>
            <person name="Havlak P."/>
            <person name="Hellsten U."/>
            <person name="Kuo D.H."/>
            <person name="Larsson T."/>
            <person name="Lv J."/>
            <person name="Arendt D."/>
            <person name="Savage R."/>
            <person name="Osoegawa K."/>
            <person name="de Jong P."/>
            <person name="Grimwood J."/>
            <person name="Chapman J.A."/>
            <person name="Shapiro H."/>
            <person name="Aerts A."/>
            <person name="Otillar R.P."/>
            <person name="Terry A.Y."/>
            <person name="Boore J.L."/>
            <person name="Grigoriev I.V."/>
            <person name="Lindberg D.R."/>
            <person name="Seaver E.C."/>
            <person name="Weisblat D.A."/>
            <person name="Putnam N.H."/>
            <person name="Rokhsar D.S."/>
        </authorList>
    </citation>
    <scope>NUCLEOTIDE SEQUENCE</scope>
</reference>
<dbReference type="InParanoid" id="T1G9G4"/>
<dbReference type="OrthoDB" id="5973539at2759"/>
<reference evidence="12" key="1">
    <citation type="submission" date="2012-12" db="EMBL/GenBank/DDBJ databases">
        <authorList>
            <person name="Hellsten U."/>
            <person name="Grimwood J."/>
            <person name="Chapman J.A."/>
            <person name="Shapiro H."/>
            <person name="Aerts A."/>
            <person name="Otillar R.P."/>
            <person name="Terry A.Y."/>
            <person name="Boore J.L."/>
            <person name="Simakov O."/>
            <person name="Marletaz F."/>
            <person name="Cho S.-J."/>
            <person name="Edsinger-Gonzales E."/>
            <person name="Havlak P."/>
            <person name="Kuo D.-H."/>
            <person name="Larsson T."/>
            <person name="Lv J."/>
            <person name="Arendt D."/>
            <person name="Savage R."/>
            <person name="Osoegawa K."/>
            <person name="de Jong P."/>
            <person name="Lindberg D.R."/>
            <person name="Seaver E.C."/>
            <person name="Weisblat D.A."/>
            <person name="Putnam N.H."/>
            <person name="Grigoriev I.V."/>
            <person name="Rokhsar D.S."/>
        </authorList>
    </citation>
    <scope>NUCLEOTIDE SEQUENCE</scope>
</reference>
<dbReference type="SUPFAM" id="SSF49562">
    <property type="entry name" value="C2 domain (Calcium/lipid-binding domain, CaLB)"/>
    <property type="match status" value="2"/>
</dbReference>
<sequence length="629" mass="72470">MVTDDYMGEAIIEPNSLNVDQETEMNLMLTDGKKNKKFKYMGYLLLQCKLTFGIRNLFDNKLLSNARSNSSSSVARSFFLGDHQRKKKKKQKIKGSVNIVLVEGRQLIAMDDNGFSDPYVKFQLGNEKFKSKCKLKTLNPKWVETFDIDWLESDQSYLDINVYDHDVGGKDDVLGRAKLDLTSYEPNRTHNLKVDLEDGGGYLILLLTICPFDRNDDEVDSVQQQQKLTLKFSSSNEQSIYRSFQDISDVGHLVLTIHQARGLAAADIGGKSDPFCVVELVNTRLQTHTDFKTLNPKWGKEFYIQVTDIHSVLEITVLDYDKNKKSEFLGKVAIPLLRIENDRRKWYALKDKKLQQPSKGSIEIQGTLYYNHVKAVYRTMHPREDKIILPDATFKLTTMKTNIDRVFKLVEGFVSFTNFINSCFNWDNPLRSLLAFIVFMLIVWNIELYMVPISLLLILLKNFLFLQFSGEYFKEQIPQVMKKEAESSNKDDKKSQSLRERLQNIQDVCLQVQETMDAVASLGERIQNAFLWKVPWLSTLGIICLCVATCVFYCLSLRVLLMIWGVMRFSRRWRVGQKVPNNELLDFLSRLPSNKELLEQREILNKFSTSATTNDYDFPVTSANTAATT</sequence>
<protein>
    <recommendedName>
        <fullName evidence="9">C2 domain-containing protein</fullName>
    </recommendedName>
</protein>
<dbReference type="OMA" id="LDQICNW"/>
<dbReference type="CDD" id="cd08377">
    <property type="entry name" value="C2C_MCTP_PRT"/>
    <property type="match status" value="1"/>
</dbReference>
<proteinExistence type="predicted"/>
<evidence type="ECO:0000313" key="11">
    <source>
        <dbReference type="EnsemblMetazoa" id="HelroP97320"/>
    </source>
</evidence>
<dbReference type="EMBL" id="AMQM01002865">
    <property type="status" value="NOT_ANNOTATED_CDS"/>
    <property type="molecule type" value="Genomic_DNA"/>
</dbReference>
<keyword evidence="7 8" id="KW-0472">Membrane</keyword>
<name>T1G9G4_HELRO</name>
<dbReference type="CTD" id="20217711"/>
<dbReference type="Proteomes" id="UP000015101">
    <property type="component" value="Unassembled WGS sequence"/>
</dbReference>
<dbReference type="FunCoup" id="T1G9G4">
    <property type="interactions" value="106"/>
</dbReference>
<dbReference type="FunFam" id="2.60.40.150:FF:000167">
    <property type="entry name" value="Multiple C2 domains, transmembrane 2a"/>
    <property type="match status" value="1"/>
</dbReference>
<evidence type="ECO:0000256" key="8">
    <source>
        <dbReference type="SAM" id="Phobius"/>
    </source>
</evidence>
<dbReference type="CDD" id="cd08376">
    <property type="entry name" value="C2B_MCTP_PRT"/>
    <property type="match status" value="1"/>
</dbReference>
<dbReference type="HOGENOM" id="CLU_011170_1_1_1"/>
<dbReference type="eggNOG" id="KOG1030">
    <property type="taxonomic scope" value="Eukaryota"/>
</dbReference>
<dbReference type="Gene3D" id="2.60.40.150">
    <property type="entry name" value="C2 domain"/>
    <property type="match status" value="2"/>
</dbReference>
<dbReference type="STRING" id="6412.T1G9G4"/>
<dbReference type="PROSITE" id="PS50004">
    <property type="entry name" value="C2"/>
    <property type="match status" value="2"/>
</dbReference>
<dbReference type="RefSeq" id="XP_009011875.1">
    <property type="nucleotide sequence ID" value="XM_009013627.1"/>
</dbReference>
<keyword evidence="4" id="KW-0677">Repeat</keyword>
<evidence type="ECO:0000256" key="3">
    <source>
        <dbReference type="ARBA" id="ARBA00022723"/>
    </source>
</evidence>
<organism evidence="11 12">
    <name type="scientific">Helobdella robusta</name>
    <name type="common">Californian leech</name>
    <dbReference type="NCBI Taxonomy" id="6412"/>
    <lineage>
        <taxon>Eukaryota</taxon>
        <taxon>Metazoa</taxon>
        <taxon>Spiralia</taxon>
        <taxon>Lophotrochozoa</taxon>
        <taxon>Annelida</taxon>
        <taxon>Clitellata</taxon>
        <taxon>Hirudinea</taxon>
        <taxon>Rhynchobdellida</taxon>
        <taxon>Glossiphoniidae</taxon>
        <taxon>Helobdella</taxon>
    </lineage>
</organism>
<dbReference type="EnsemblMetazoa" id="HelroT97320">
    <property type="protein sequence ID" value="HelroP97320"/>
    <property type="gene ID" value="HelroG97320"/>
</dbReference>
<evidence type="ECO:0000256" key="2">
    <source>
        <dbReference type="ARBA" id="ARBA00022692"/>
    </source>
</evidence>
<dbReference type="AlphaFoldDB" id="T1G9G4"/>
<dbReference type="InterPro" id="IPR013583">
    <property type="entry name" value="MCTP_C"/>
</dbReference>
<dbReference type="InterPro" id="IPR035892">
    <property type="entry name" value="C2_domain_sf"/>
</dbReference>
<evidence type="ECO:0000259" key="9">
    <source>
        <dbReference type="PROSITE" id="PS50004"/>
    </source>
</evidence>
<keyword evidence="2 8" id="KW-0812">Transmembrane</keyword>
<dbReference type="InterPro" id="IPR000008">
    <property type="entry name" value="C2_dom"/>
</dbReference>
<feature type="domain" description="C2" evidence="9">
    <location>
        <begin position="76"/>
        <end position="194"/>
    </location>
</feature>
<dbReference type="GO" id="GO:0005509">
    <property type="term" value="F:calcium ion binding"/>
    <property type="evidence" value="ECO:0000318"/>
    <property type="project" value="GO_Central"/>
</dbReference>
<dbReference type="PRINTS" id="PR00360">
    <property type="entry name" value="C2DOMAIN"/>
</dbReference>
<evidence type="ECO:0000313" key="12">
    <source>
        <dbReference type="Proteomes" id="UP000015101"/>
    </source>
</evidence>
<keyword evidence="12" id="KW-1185">Reference proteome</keyword>
<feature type="transmembrane region" description="Helical" evidence="8">
    <location>
        <begin position="540"/>
        <end position="564"/>
    </location>
</feature>
<evidence type="ECO:0000256" key="6">
    <source>
        <dbReference type="ARBA" id="ARBA00022989"/>
    </source>
</evidence>
<evidence type="ECO:0000256" key="5">
    <source>
        <dbReference type="ARBA" id="ARBA00022837"/>
    </source>
</evidence>
<dbReference type="GO" id="GO:0046928">
    <property type="term" value="P:regulation of neurotransmitter secretion"/>
    <property type="evidence" value="ECO:0000318"/>
    <property type="project" value="GO_Central"/>
</dbReference>
<dbReference type="EMBL" id="KB095905">
    <property type="protein sequence ID" value="ESO10061.1"/>
    <property type="molecule type" value="Genomic_DNA"/>
</dbReference>
<dbReference type="GO" id="GO:0030672">
    <property type="term" value="C:synaptic vesicle membrane"/>
    <property type="evidence" value="ECO:0000318"/>
    <property type="project" value="GO_Central"/>
</dbReference>
<keyword evidence="5" id="KW-0106">Calcium</keyword>
<evidence type="ECO:0000313" key="10">
    <source>
        <dbReference type="EMBL" id="ESO10061.1"/>
    </source>
</evidence>
<dbReference type="PANTHER" id="PTHR45911:SF4">
    <property type="entry name" value="MULTIPLE C2 AND TRANSMEMBRANE DOMAIN-CONTAINING PROTEIN"/>
    <property type="match status" value="1"/>
</dbReference>
<feature type="transmembrane region" description="Helical" evidence="8">
    <location>
        <begin position="433"/>
        <end position="460"/>
    </location>
</feature>
<dbReference type="Pfam" id="PF00168">
    <property type="entry name" value="C2"/>
    <property type="match status" value="2"/>
</dbReference>
<dbReference type="Pfam" id="PF08372">
    <property type="entry name" value="PRT_C"/>
    <property type="match status" value="1"/>
</dbReference>
<dbReference type="KEGG" id="hro:HELRODRAFT_97320"/>
<evidence type="ECO:0000256" key="4">
    <source>
        <dbReference type="ARBA" id="ARBA00022737"/>
    </source>
</evidence>
<dbReference type="FunFam" id="2.60.40.150:FF:000050">
    <property type="entry name" value="Multiple C2 and transmembrane domain containing 1"/>
    <property type="match status" value="1"/>
</dbReference>
<gene>
    <name evidence="11" type="primary">20217711</name>
    <name evidence="10" type="ORF">HELRODRAFT_97320</name>
</gene>
<reference evidence="11" key="3">
    <citation type="submission" date="2015-06" db="UniProtKB">
        <authorList>
            <consortium name="EnsemblMetazoa"/>
        </authorList>
    </citation>
    <scope>IDENTIFICATION</scope>
</reference>
<evidence type="ECO:0000256" key="1">
    <source>
        <dbReference type="ARBA" id="ARBA00004141"/>
    </source>
</evidence>
<feature type="domain" description="C2" evidence="9">
    <location>
        <begin position="234"/>
        <end position="351"/>
    </location>
</feature>
<comment type="subcellular location">
    <subcellularLocation>
        <location evidence="1">Membrane</location>
        <topology evidence="1">Multi-pass membrane protein</topology>
    </subcellularLocation>
</comment>
<evidence type="ECO:0000256" key="7">
    <source>
        <dbReference type="ARBA" id="ARBA00023136"/>
    </source>
</evidence>
<keyword evidence="3" id="KW-0479">Metal-binding</keyword>
<accession>T1G9G4</accession>
<keyword evidence="6 8" id="KW-1133">Transmembrane helix</keyword>
<dbReference type="PANTHER" id="PTHR45911">
    <property type="entry name" value="C2 DOMAIN-CONTAINING PROTEIN"/>
    <property type="match status" value="1"/>
</dbReference>
<dbReference type="GeneID" id="20217711"/>